<comment type="caution">
    <text evidence="6">The sequence shown here is derived from an EMBL/GenBank/DDBJ whole genome shotgun (WGS) entry which is preliminary data.</text>
</comment>
<organism evidence="6 7">
    <name type="scientific">Phytophthora nicotianae P1976</name>
    <dbReference type="NCBI Taxonomy" id="1317066"/>
    <lineage>
        <taxon>Eukaryota</taxon>
        <taxon>Sar</taxon>
        <taxon>Stramenopiles</taxon>
        <taxon>Oomycota</taxon>
        <taxon>Peronosporomycetes</taxon>
        <taxon>Peronosporales</taxon>
        <taxon>Peronosporaceae</taxon>
        <taxon>Phytophthora</taxon>
    </lineage>
</organism>
<evidence type="ECO:0000256" key="4">
    <source>
        <dbReference type="SAM" id="Phobius"/>
    </source>
</evidence>
<evidence type="ECO:0000256" key="2">
    <source>
        <dbReference type="ARBA" id="ARBA00022723"/>
    </source>
</evidence>
<sequence>MQQKEGKYRAVWKQNDFLVVLGSLTARQSRYYKSPLWMANVSLTENTDDMEKCLFFSPGEYLLTDSAYPADFTYNTIVPAYKVSSLGSEKENFNKWVAHVRVVNEQTIGVLKGRWSSLRELRVQIRKSEDMNRELLWLSACVVLHIMVLLFGDDWPNDDESSDSDSDGEESDSGDEDPYTFRRRIKAKAIARGRAPGGILRSRS</sequence>
<evidence type="ECO:0000313" key="6">
    <source>
        <dbReference type="EMBL" id="ETO68891.1"/>
    </source>
</evidence>
<proteinExistence type="predicted"/>
<evidence type="ECO:0000313" key="7">
    <source>
        <dbReference type="Proteomes" id="UP000028582"/>
    </source>
</evidence>
<keyword evidence="4" id="KW-1133">Transmembrane helix</keyword>
<keyword evidence="4" id="KW-0472">Membrane</keyword>
<protein>
    <recommendedName>
        <fullName evidence="5">DDE Tnp4 domain-containing protein</fullName>
    </recommendedName>
</protein>
<dbReference type="InterPro" id="IPR027806">
    <property type="entry name" value="HARBI1_dom"/>
</dbReference>
<name>A0A080ZQI0_PHYNI</name>
<evidence type="ECO:0000256" key="1">
    <source>
        <dbReference type="ARBA" id="ARBA00001968"/>
    </source>
</evidence>
<gene>
    <name evidence="6" type="ORF">F444_14370</name>
</gene>
<evidence type="ECO:0000259" key="5">
    <source>
        <dbReference type="Pfam" id="PF13359"/>
    </source>
</evidence>
<dbReference type="AlphaFoldDB" id="A0A080ZQI0"/>
<keyword evidence="2" id="KW-0479">Metal-binding</keyword>
<feature type="region of interest" description="Disordered" evidence="3">
    <location>
        <begin position="158"/>
        <end position="180"/>
    </location>
</feature>
<dbReference type="OrthoDB" id="128852at2759"/>
<keyword evidence="4" id="KW-0812">Transmembrane</keyword>
<comment type="cofactor">
    <cofactor evidence="1">
        <name>a divalent metal cation</name>
        <dbReference type="ChEBI" id="CHEBI:60240"/>
    </cofactor>
</comment>
<evidence type="ECO:0000256" key="3">
    <source>
        <dbReference type="SAM" id="MobiDB-lite"/>
    </source>
</evidence>
<dbReference type="Proteomes" id="UP000028582">
    <property type="component" value="Unassembled WGS sequence"/>
</dbReference>
<dbReference type="EMBL" id="ANJA01002605">
    <property type="protein sequence ID" value="ETO68891.1"/>
    <property type="molecule type" value="Genomic_DNA"/>
</dbReference>
<accession>A0A080ZQI0</accession>
<feature type="compositionally biased region" description="Acidic residues" evidence="3">
    <location>
        <begin position="158"/>
        <end position="178"/>
    </location>
</feature>
<dbReference type="GO" id="GO:0046872">
    <property type="term" value="F:metal ion binding"/>
    <property type="evidence" value="ECO:0007669"/>
    <property type="project" value="UniProtKB-KW"/>
</dbReference>
<dbReference type="Pfam" id="PF13359">
    <property type="entry name" value="DDE_Tnp_4"/>
    <property type="match status" value="1"/>
</dbReference>
<reference evidence="6 7" key="1">
    <citation type="submission" date="2013-11" db="EMBL/GenBank/DDBJ databases">
        <title>The Genome Sequence of Phytophthora parasitica P1976.</title>
        <authorList>
            <consortium name="The Broad Institute Genomics Platform"/>
            <person name="Russ C."/>
            <person name="Tyler B."/>
            <person name="Panabieres F."/>
            <person name="Shan W."/>
            <person name="Tripathy S."/>
            <person name="Grunwald N."/>
            <person name="Machado M."/>
            <person name="Johnson C.S."/>
            <person name="Walker B."/>
            <person name="Young S."/>
            <person name="Zeng Q."/>
            <person name="Gargeya S."/>
            <person name="Fitzgerald M."/>
            <person name="Haas B."/>
            <person name="Abouelleil A."/>
            <person name="Allen A.W."/>
            <person name="Alvarado L."/>
            <person name="Arachchi H.M."/>
            <person name="Berlin A.M."/>
            <person name="Chapman S.B."/>
            <person name="Gainer-Dewar J."/>
            <person name="Goldberg J."/>
            <person name="Griggs A."/>
            <person name="Gujja S."/>
            <person name="Hansen M."/>
            <person name="Howarth C."/>
            <person name="Imamovic A."/>
            <person name="Ireland A."/>
            <person name="Larimer J."/>
            <person name="McCowan C."/>
            <person name="Murphy C."/>
            <person name="Pearson M."/>
            <person name="Poon T.W."/>
            <person name="Priest M."/>
            <person name="Roberts A."/>
            <person name="Saif S."/>
            <person name="Shea T."/>
            <person name="Sisk P."/>
            <person name="Sykes S."/>
            <person name="Wortman J."/>
            <person name="Nusbaum C."/>
            <person name="Birren B."/>
        </authorList>
    </citation>
    <scope>NUCLEOTIDE SEQUENCE [LARGE SCALE GENOMIC DNA]</scope>
    <source>
        <strain evidence="6 7">P1976</strain>
    </source>
</reference>
<feature type="domain" description="DDE Tnp4" evidence="5">
    <location>
        <begin position="13"/>
        <end position="145"/>
    </location>
</feature>
<feature type="transmembrane region" description="Helical" evidence="4">
    <location>
        <begin position="135"/>
        <end position="152"/>
    </location>
</feature>